<evidence type="ECO:0000313" key="2">
    <source>
        <dbReference type="EMBL" id="KXS16337.1"/>
    </source>
</evidence>
<organism evidence="2 3">
    <name type="scientific">Gonapodya prolifera (strain JEL478)</name>
    <name type="common">Monoblepharis prolifera</name>
    <dbReference type="NCBI Taxonomy" id="1344416"/>
    <lineage>
        <taxon>Eukaryota</taxon>
        <taxon>Fungi</taxon>
        <taxon>Fungi incertae sedis</taxon>
        <taxon>Chytridiomycota</taxon>
        <taxon>Chytridiomycota incertae sedis</taxon>
        <taxon>Monoblepharidomycetes</taxon>
        <taxon>Monoblepharidales</taxon>
        <taxon>Gonapodyaceae</taxon>
        <taxon>Gonapodya</taxon>
    </lineage>
</organism>
<protein>
    <submittedName>
        <fullName evidence="2">Uncharacterized protein</fullName>
    </submittedName>
</protein>
<dbReference type="EMBL" id="KQ965754">
    <property type="protein sequence ID" value="KXS16337.1"/>
    <property type="molecule type" value="Genomic_DNA"/>
</dbReference>
<feature type="compositionally biased region" description="Polar residues" evidence="1">
    <location>
        <begin position="118"/>
        <end position="127"/>
    </location>
</feature>
<proteinExistence type="predicted"/>
<dbReference type="Proteomes" id="UP000070544">
    <property type="component" value="Unassembled WGS sequence"/>
</dbReference>
<feature type="region of interest" description="Disordered" evidence="1">
    <location>
        <begin position="50"/>
        <end position="127"/>
    </location>
</feature>
<evidence type="ECO:0000313" key="3">
    <source>
        <dbReference type="Proteomes" id="UP000070544"/>
    </source>
</evidence>
<keyword evidence="3" id="KW-1185">Reference proteome</keyword>
<evidence type="ECO:0000256" key="1">
    <source>
        <dbReference type="SAM" id="MobiDB-lite"/>
    </source>
</evidence>
<gene>
    <name evidence="2" type="ORF">M427DRAFT_55758</name>
</gene>
<accession>A0A139AHQ8</accession>
<sequence length="127" mass="13698">MSSESQDRLFGWPFAQLDPVTSDTDLATYLDLLKNWCIIKGVKEFVFGDGIPPHASNVAHKGSPDPDPTPPEVGDRRPQRSRALQSHHRQLPVEGSGLDLSAEAPLRRSSPGSPPVFNPSTALSSAS</sequence>
<name>A0A139AHQ8_GONPJ</name>
<reference evidence="2 3" key="1">
    <citation type="journal article" date="2015" name="Genome Biol. Evol.">
        <title>Phylogenomic analyses indicate that early fungi evolved digesting cell walls of algal ancestors of land plants.</title>
        <authorList>
            <person name="Chang Y."/>
            <person name="Wang S."/>
            <person name="Sekimoto S."/>
            <person name="Aerts A.L."/>
            <person name="Choi C."/>
            <person name="Clum A."/>
            <person name="LaButti K.M."/>
            <person name="Lindquist E.A."/>
            <person name="Yee Ngan C."/>
            <person name="Ohm R.A."/>
            <person name="Salamov A.A."/>
            <person name="Grigoriev I.V."/>
            <person name="Spatafora J.W."/>
            <person name="Berbee M.L."/>
        </authorList>
    </citation>
    <scope>NUCLEOTIDE SEQUENCE [LARGE SCALE GENOMIC DNA]</scope>
    <source>
        <strain evidence="2 3">JEL478</strain>
    </source>
</reference>
<dbReference type="AlphaFoldDB" id="A0A139AHQ8"/>